<dbReference type="WBParaSite" id="SCUD_0002197201-mRNA-1">
    <property type="protein sequence ID" value="SCUD_0002197201-mRNA-1"/>
    <property type="gene ID" value="SCUD_0002197201"/>
</dbReference>
<name>A0A183L3R1_9TREM</name>
<dbReference type="AlphaFoldDB" id="A0A183L3R1"/>
<reference evidence="3" key="1">
    <citation type="submission" date="2016-06" db="UniProtKB">
        <authorList>
            <consortium name="WormBaseParasite"/>
        </authorList>
    </citation>
    <scope>IDENTIFICATION</scope>
</reference>
<accession>A0A183L3R1</accession>
<evidence type="ECO:0000313" key="2">
    <source>
        <dbReference type="Proteomes" id="UP000279833"/>
    </source>
</evidence>
<reference evidence="1 2" key="2">
    <citation type="submission" date="2018-11" db="EMBL/GenBank/DDBJ databases">
        <authorList>
            <consortium name="Pathogen Informatics"/>
        </authorList>
    </citation>
    <scope>NUCLEOTIDE SEQUENCE [LARGE SCALE GENOMIC DNA]</scope>
    <source>
        <strain evidence="1">Dakar</strain>
        <strain evidence="2">Dakar, Senegal</strain>
    </source>
</reference>
<keyword evidence="2" id="KW-1185">Reference proteome</keyword>
<evidence type="ECO:0000313" key="3">
    <source>
        <dbReference type="WBParaSite" id="SCUD_0002197201-mRNA-1"/>
    </source>
</evidence>
<proteinExistence type="predicted"/>
<dbReference type="EMBL" id="UZAK01047972">
    <property type="protein sequence ID" value="VDP77217.1"/>
    <property type="molecule type" value="Genomic_DNA"/>
</dbReference>
<protein>
    <submittedName>
        <fullName evidence="1 3">Uncharacterized protein</fullName>
    </submittedName>
</protein>
<gene>
    <name evidence="1" type="ORF">SCUD_LOCUS21969</name>
</gene>
<sequence>MDIYLFFINSSILLSMQGIQFLFNCMDWSIFGEWSFV</sequence>
<organism evidence="3">
    <name type="scientific">Schistosoma curassoni</name>
    <dbReference type="NCBI Taxonomy" id="6186"/>
    <lineage>
        <taxon>Eukaryota</taxon>
        <taxon>Metazoa</taxon>
        <taxon>Spiralia</taxon>
        <taxon>Lophotrochozoa</taxon>
        <taxon>Platyhelminthes</taxon>
        <taxon>Trematoda</taxon>
        <taxon>Digenea</taxon>
        <taxon>Strigeidida</taxon>
        <taxon>Schistosomatoidea</taxon>
        <taxon>Schistosomatidae</taxon>
        <taxon>Schistosoma</taxon>
    </lineage>
</organism>
<evidence type="ECO:0000313" key="1">
    <source>
        <dbReference type="EMBL" id="VDP77217.1"/>
    </source>
</evidence>
<dbReference type="Proteomes" id="UP000279833">
    <property type="component" value="Unassembled WGS sequence"/>
</dbReference>